<accession>A0A0K6GV93</accession>
<dbReference type="Pfam" id="PF13679">
    <property type="entry name" value="Methyltransf_32"/>
    <property type="match status" value="1"/>
</dbReference>
<proteinExistence type="predicted"/>
<dbReference type="InterPro" id="IPR029063">
    <property type="entry name" value="SAM-dependent_MTases_sf"/>
</dbReference>
<gene>
    <name evidence="2" type="ORF">Ga0061063_1375</name>
</gene>
<dbReference type="SUPFAM" id="SSF53335">
    <property type="entry name" value="S-adenosyl-L-methionine-dependent methyltransferases"/>
    <property type="match status" value="1"/>
</dbReference>
<evidence type="ECO:0000313" key="2">
    <source>
        <dbReference type="EMBL" id="CUA82637.1"/>
    </source>
</evidence>
<reference evidence="3" key="1">
    <citation type="submission" date="2015-08" db="EMBL/GenBank/DDBJ databases">
        <authorList>
            <person name="Varghese N."/>
        </authorList>
    </citation>
    <scope>NUCLEOTIDE SEQUENCE [LARGE SCALE GENOMIC DNA]</scope>
    <source>
        <strain evidence="3">DSM 17901</strain>
    </source>
</reference>
<dbReference type="InterPro" id="IPR025714">
    <property type="entry name" value="Methyltranfer_dom"/>
</dbReference>
<dbReference type="GO" id="GO:0032259">
    <property type="term" value="P:methylation"/>
    <property type="evidence" value="ECO:0007669"/>
    <property type="project" value="UniProtKB-KW"/>
</dbReference>
<feature type="domain" description="Methyltransferase" evidence="1">
    <location>
        <begin position="110"/>
        <end position="226"/>
    </location>
</feature>
<name>A0A0K6GV93_9NEIS</name>
<dbReference type="GO" id="GO:0008168">
    <property type="term" value="F:methyltransferase activity"/>
    <property type="evidence" value="ECO:0007669"/>
    <property type="project" value="UniProtKB-KW"/>
</dbReference>
<dbReference type="PANTHER" id="PTHR13369:SF0">
    <property type="entry name" value="GLUTATHIONE S-TRANSFERASE C-TERMINAL DOMAIN-CONTAINING PROTEIN"/>
    <property type="match status" value="1"/>
</dbReference>
<sequence>MDLSAHFHALDAFLQGTQPLWSPVPYRDATPAWLQNRADIAHSLLALDDNSLARLQEDPAVLEALVASWVPGLGEALALSRFPEWPRLRQPTQPERLDRFVPGRKWQQVEALVASLPEVSLPRVEWCAGKGHLGRLMSAQWPEHPVTSLERDAQLVAAGQAASRAFGLAQHFVQADVLALPDSRLLSGRHVVALHACGDLHQHLVLQAHALDIAALDLVPCCYHLTNHPRYQSLLGRLYLDRDGLRLPLTETVTARGYDRRQRLQEAVWRLGFDALLQVVTGCTIYQPQLPIPKAWLRGSFEDFCRAMAERAGIKLPSSANLADAEARGQARHARTERLSLLRLAFRAPLEAWLVLDKALRLEAQGYEVAVGRFCARALTPRNLLVHARR</sequence>
<dbReference type="OrthoDB" id="5298194at2"/>
<evidence type="ECO:0000259" key="1">
    <source>
        <dbReference type="Pfam" id="PF13679"/>
    </source>
</evidence>
<dbReference type="EMBL" id="CYHA01000002">
    <property type="protein sequence ID" value="CUA82637.1"/>
    <property type="molecule type" value="Genomic_DNA"/>
</dbReference>
<dbReference type="Proteomes" id="UP000243535">
    <property type="component" value="Unassembled WGS sequence"/>
</dbReference>
<keyword evidence="2" id="KW-0489">Methyltransferase</keyword>
<evidence type="ECO:0000313" key="3">
    <source>
        <dbReference type="Proteomes" id="UP000243535"/>
    </source>
</evidence>
<keyword evidence="3" id="KW-1185">Reference proteome</keyword>
<dbReference type="AlphaFoldDB" id="A0A0K6GV93"/>
<protein>
    <submittedName>
        <fullName evidence="2">Methyltransferase domain</fullName>
    </submittedName>
</protein>
<dbReference type="RefSeq" id="WP_055433685.1">
    <property type="nucleotide sequence ID" value="NZ_CYHA01000002.1"/>
</dbReference>
<dbReference type="STRING" id="375574.GCA_001418035_01167"/>
<keyword evidence="2" id="KW-0808">Transferase</keyword>
<organism evidence="2 3">
    <name type="scientific">Gulbenkiania indica</name>
    <dbReference type="NCBI Taxonomy" id="375574"/>
    <lineage>
        <taxon>Bacteria</taxon>
        <taxon>Pseudomonadati</taxon>
        <taxon>Pseudomonadota</taxon>
        <taxon>Betaproteobacteria</taxon>
        <taxon>Neisseriales</taxon>
        <taxon>Chromobacteriaceae</taxon>
        <taxon>Gulbenkiania</taxon>
    </lineage>
</organism>
<dbReference type="PANTHER" id="PTHR13369">
    <property type="match status" value="1"/>
</dbReference>